<proteinExistence type="predicted"/>
<accession>A0A1A9ZGA0</accession>
<dbReference type="Proteomes" id="UP000092445">
    <property type="component" value="Unassembled WGS sequence"/>
</dbReference>
<reference evidence="1" key="2">
    <citation type="submission" date="2020-05" db="UniProtKB">
        <authorList>
            <consortium name="EnsemblMetazoa"/>
        </authorList>
    </citation>
    <scope>IDENTIFICATION</scope>
    <source>
        <strain evidence="1">IAEA</strain>
    </source>
</reference>
<sequence>MTTTMKPSFILTVMTHSVAITLLLLHSTVFYSVGVTAAAAELHALSLPNDVVILPPDQHFGIYPINVTKPSPKREDDFQSYPTYPQLFFYIPNGDIPISKMRTTLMQRRQTIKIYENDEVFGSNSI</sequence>
<keyword evidence="2" id="KW-1185">Reference proteome</keyword>
<evidence type="ECO:0000313" key="1">
    <source>
        <dbReference type="EnsemblMetazoa" id="GPAI013700-PA"/>
    </source>
</evidence>
<dbReference type="AlphaFoldDB" id="A0A1A9ZGA0"/>
<name>A0A1A9ZGA0_GLOPL</name>
<protein>
    <submittedName>
        <fullName evidence="1">Uncharacterized protein</fullName>
    </submittedName>
</protein>
<dbReference type="EnsemblMetazoa" id="GPAI013700-RA">
    <property type="protein sequence ID" value="GPAI013700-PA"/>
    <property type="gene ID" value="GPAI013700"/>
</dbReference>
<organism evidence="1 2">
    <name type="scientific">Glossina pallidipes</name>
    <name type="common">Tsetse fly</name>
    <dbReference type="NCBI Taxonomy" id="7398"/>
    <lineage>
        <taxon>Eukaryota</taxon>
        <taxon>Metazoa</taxon>
        <taxon>Ecdysozoa</taxon>
        <taxon>Arthropoda</taxon>
        <taxon>Hexapoda</taxon>
        <taxon>Insecta</taxon>
        <taxon>Pterygota</taxon>
        <taxon>Neoptera</taxon>
        <taxon>Endopterygota</taxon>
        <taxon>Diptera</taxon>
        <taxon>Brachycera</taxon>
        <taxon>Muscomorpha</taxon>
        <taxon>Hippoboscoidea</taxon>
        <taxon>Glossinidae</taxon>
        <taxon>Glossina</taxon>
    </lineage>
</organism>
<reference evidence="2" key="1">
    <citation type="submission" date="2014-03" db="EMBL/GenBank/DDBJ databases">
        <authorList>
            <person name="Aksoy S."/>
            <person name="Warren W."/>
            <person name="Wilson R.K."/>
        </authorList>
    </citation>
    <scope>NUCLEOTIDE SEQUENCE [LARGE SCALE GENOMIC DNA]</scope>
    <source>
        <strain evidence="2">IAEA</strain>
    </source>
</reference>
<evidence type="ECO:0000313" key="2">
    <source>
        <dbReference type="Proteomes" id="UP000092445"/>
    </source>
</evidence>
<dbReference type="VEuPathDB" id="VectorBase:GPAI013700"/>